<comment type="caution">
    <text evidence="2">The sequence shown here is derived from an EMBL/GenBank/DDBJ whole genome shotgun (WGS) entry which is preliminary data.</text>
</comment>
<dbReference type="Gene3D" id="3.40.50.1110">
    <property type="entry name" value="SGNH hydrolase"/>
    <property type="match status" value="1"/>
</dbReference>
<dbReference type="EC" id="3.1.2.-" evidence="2"/>
<dbReference type="Proteomes" id="UP000566324">
    <property type="component" value="Unassembled WGS sequence"/>
</dbReference>
<dbReference type="InterPro" id="IPR051532">
    <property type="entry name" value="Ester_Hydrolysis_Enzymes"/>
</dbReference>
<dbReference type="PANTHER" id="PTHR30383:SF24">
    <property type="entry name" value="THIOESTERASE 1_PROTEASE 1_LYSOPHOSPHOLIPASE L1"/>
    <property type="match status" value="1"/>
</dbReference>
<dbReference type="EMBL" id="JACHNZ010000046">
    <property type="protein sequence ID" value="MBB4633539.1"/>
    <property type="molecule type" value="Genomic_DNA"/>
</dbReference>
<dbReference type="InterPro" id="IPR013830">
    <property type="entry name" value="SGNH_hydro"/>
</dbReference>
<organism evidence="2 3">
    <name type="scientific">Sphingosinicella soli</name>
    <dbReference type="NCBI Taxonomy" id="333708"/>
    <lineage>
        <taxon>Bacteria</taxon>
        <taxon>Pseudomonadati</taxon>
        <taxon>Pseudomonadota</taxon>
        <taxon>Alphaproteobacteria</taxon>
        <taxon>Sphingomonadales</taxon>
        <taxon>Sphingosinicellaceae</taxon>
        <taxon>Sphingosinicella</taxon>
    </lineage>
</organism>
<dbReference type="CDD" id="cd01822">
    <property type="entry name" value="Lysophospholipase_L1_like"/>
    <property type="match status" value="1"/>
</dbReference>
<protein>
    <submittedName>
        <fullName evidence="2">Acyl-CoA thioesterase-1</fullName>
        <ecNumber evidence="2">3.1.1.5</ecNumber>
        <ecNumber evidence="2">3.1.2.-</ecNumber>
    </submittedName>
</protein>
<accession>A0A7W7B410</accession>
<name>A0A7W7B410_9SPHN</name>
<dbReference type="AlphaFoldDB" id="A0A7W7B410"/>
<feature type="domain" description="SGNH hydrolase-type esterase" evidence="1">
    <location>
        <begin position="43"/>
        <end position="204"/>
    </location>
</feature>
<sequence length="221" mass="22842">MSGSGRLRDYGDAAGFVQGAIAAFLLLFVAATPSFAETRTIVAYGDSLMAGYQLKPGEGFAPQLEKALRAKGISARVVSGAVSGDTTAAGKARVAWVLGGMKTKPDLVILGLGANDMLRGLPPAQARANLDAMIADFKKRGSKVLVAGMLAAPNLGKAYATEFNGMYPALARKHAVPLYPFFMKGVVANKALLLGDGMHPNPAGVSVIVKGILPSVEAALR</sequence>
<evidence type="ECO:0000313" key="3">
    <source>
        <dbReference type="Proteomes" id="UP000566324"/>
    </source>
</evidence>
<proteinExistence type="predicted"/>
<keyword evidence="3" id="KW-1185">Reference proteome</keyword>
<dbReference type="SUPFAM" id="SSF52266">
    <property type="entry name" value="SGNH hydrolase"/>
    <property type="match status" value="1"/>
</dbReference>
<dbReference type="Pfam" id="PF13472">
    <property type="entry name" value="Lipase_GDSL_2"/>
    <property type="match status" value="1"/>
</dbReference>
<dbReference type="RefSeq" id="WP_184071226.1">
    <property type="nucleotide sequence ID" value="NZ_JACHNZ010000046.1"/>
</dbReference>
<dbReference type="PANTHER" id="PTHR30383">
    <property type="entry name" value="THIOESTERASE 1/PROTEASE 1/LYSOPHOSPHOLIPASE L1"/>
    <property type="match status" value="1"/>
</dbReference>
<evidence type="ECO:0000259" key="1">
    <source>
        <dbReference type="Pfam" id="PF13472"/>
    </source>
</evidence>
<reference evidence="2 3" key="1">
    <citation type="submission" date="2020-08" db="EMBL/GenBank/DDBJ databases">
        <title>Genomic Encyclopedia of Type Strains, Phase IV (KMG-IV): sequencing the most valuable type-strain genomes for metagenomic binning, comparative biology and taxonomic classification.</title>
        <authorList>
            <person name="Goeker M."/>
        </authorList>
    </citation>
    <scope>NUCLEOTIDE SEQUENCE [LARGE SCALE GENOMIC DNA]</scope>
    <source>
        <strain evidence="2 3">DSM 17328</strain>
    </source>
</reference>
<gene>
    <name evidence="2" type="ORF">GGQ98_003178</name>
</gene>
<keyword evidence="2" id="KW-0378">Hydrolase</keyword>
<dbReference type="EC" id="3.1.1.5" evidence="2"/>
<dbReference type="InterPro" id="IPR036514">
    <property type="entry name" value="SGNH_hydro_sf"/>
</dbReference>
<evidence type="ECO:0000313" key="2">
    <source>
        <dbReference type="EMBL" id="MBB4633539.1"/>
    </source>
</evidence>
<dbReference type="GO" id="GO:0004622">
    <property type="term" value="F:phosphatidylcholine lysophospholipase activity"/>
    <property type="evidence" value="ECO:0007669"/>
    <property type="project" value="UniProtKB-EC"/>
</dbReference>